<evidence type="ECO:0000313" key="4">
    <source>
        <dbReference type="Proteomes" id="UP000320948"/>
    </source>
</evidence>
<feature type="domain" description="Flagellar hook-length control protein-like C-terminal" evidence="2">
    <location>
        <begin position="427"/>
        <end position="494"/>
    </location>
</feature>
<protein>
    <recommendedName>
        <fullName evidence="2">Flagellar hook-length control protein-like C-terminal domain-containing protein</fullName>
    </recommendedName>
</protein>
<dbReference type="AlphaFoldDB" id="A0A6N4QZF5"/>
<dbReference type="Gene3D" id="3.30.750.140">
    <property type="match status" value="1"/>
</dbReference>
<evidence type="ECO:0000256" key="1">
    <source>
        <dbReference type="SAM" id="MobiDB-lite"/>
    </source>
</evidence>
<dbReference type="EMBL" id="VAFM01000002">
    <property type="protein sequence ID" value="TKW60685.1"/>
    <property type="molecule type" value="Genomic_DNA"/>
</dbReference>
<dbReference type="InterPro" id="IPR021136">
    <property type="entry name" value="Flagellar_hook_control-like_C"/>
</dbReference>
<dbReference type="CDD" id="cd17470">
    <property type="entry name" value="T3SS_Flik_C"/>
    <property type="match status" value="1"/>
</dbReference>
<reference evidence="3 4" key="1">
    <citation type="journal article" date="2017" name="Nat. Commun.">
        <title>In situ click chemistry generation of cyclooxygenase-2 inhibitors.</title>
        <authorList>
            <person name="Bhardwaj A."/>
            <person name="Kaur J."/>
            <person name="Wuest M."/>
            <person name="Wuest F."/>
        </authorList>
    </citation>
    <scope>NUCLEOTIDE SEQUENCE [LARGE SCALE GENOMIC DNA]</scope>
    <source>
        <strain evidence="3">S2_018_000_R2_106</strain>
    </source>
</reference>
<dbReference type="Proteomes" id="UP000320948">
    <property type="component" value="Unassembled WGS sequence"/>
</dbReference>
<comment type="caution">
    <text evidence="3">The sequence shown here is derived from an EMBL/GenBank/DDBJ whole genome shotgun (WGS) entry which is preliminary data.</text>
</comment>
<dbReference type="InterPro" id="IPR038610">
    <property type="entry name" value="FliK-like_C_sf"/>
</dbReference>
<evidence type="ECO:0000313" key="3">
    <source>
        <dbReference type="EMBL" id="TKW60685.1"/>
    </source>
</evidence>
<gene>
    <name evidence="3" type="ORF">DI628_07240</name>
</gene>
<dbReference type="Pfam" id="PF02120">
    <property type="entry name" value="Flg_hook"/>
    <property type="match status" value="1"/>
</dbReference>
<name>A0A6N4QZF5_BLAVI</name>
<organism evidence="3 4">
    <name type="scientific">Blastochloris viridis</name>
    <name type="common">Rhodopseudomonas viridis</name>
    <dbReference type="NCBI Taxonomy" id="1079"/>
    <lineage>
        <taxon>Bacteria</taxon>
        <taxon>Pseudomonadati</taxon>
        <taxon>Pseudomonadota</taxon>
        <taxon>Alphaproteobacteria</taxon>
        <taxon>Hyphomicrobiales</taxon>
        <taxon>Blastochloridaceae</taxon>
        <taxon>Blastochloris</taxon>
    </lineage>
</organism>
<feature type="compositionally biased region" description="Low complexity" evidence="1">
    <location>
        <begin position="502"/>
        <end position="517"/>
    </location>
</feature>
<feature type="compositionally biased region" description="Polar residues" evidence="1">
    <location>
        <begin position="518"/>
        <end position="528"/>
    </location>
</feature>
<accession>A0A6N4QZF5</accession>
<sequence>MSSSPVIAPGVSFGAGSVLTGGAGTPDLTGLGGLFGALMGGAAAPAMGAGMMAVKFGGEGSDVVADMGFDVSAFFATQGVVEQTVQLDEDAPAVTVKGDAETVKAFMAQVKEVYQKIILEGGLDLSGAGDTAALAGALQELGMDAETAQGVAARIETMMKLVEQYHGKEKELDAETAGTLAAMMLTVMGQAAQPVGEGENQSFSLQISTTEQTLTVSSLPLAKLPSGSDLLASLRDGDVTREVAVKAPALRVFQVDVVQDGDAAHVGMILPEAQPVDTAALAAADAPVANVAVDAKQVTLAARAPVTVQPVTRDEIVTMPEGETYYTLAADANGTETVQAVKPLPTGREQADATADLPVKGADATPSTTHGQWMQQQRAEALANPSLPAQAAASGTGYAEQYEAIQGLLDKAQVGRQVNMQIQPLLEQGGGTVRMHLNPVELGKVTVELTIAEGKVHGAIAASEPRVVEQLARELHTLRQGLADAGLKVSEQGINLMLSNDSGSGQFGQQSQNAQAQTTPNGRRTSGTGMSGVTGDVAGEASPLVSNLAEWVSPDRMLDVNV</sequence>
<evidence type="ECO:0000259" key="2">
    <source>
        <dbReference type="Pfam" id="PF02120"/>
    </source>
</evidence>
<proteinExistence type="predicted"/>
<feature type="region of interest" description="Disordered" evidence="1">
    <location>
        <begin position="500"/>
        <end position="538"/>
    </location>
</feature>